<protein>
    <submittedName>
        <fullName evidence="2">Uncharacterized protein</fullName>
    </submittedName>
</protein>
<organism evidence="2 3">
    <name type="scientific">Posidoniimonas polymericola</name>
    <dbReference type="NCBI Taxonomy" id="2528002"/>
    <lineage>
        <taxon>Bacteria</taxon>
        <taxon>Pseudomonadati</taxon>
        <taxon>Planctomycetota</taxon>
        <taxon>Planctomycetia</taxon>
        <taxon>Pirellulales</taxon>
        <taxon>Lacipirellulaceae</taxon>
        <taxon>Posidoniimonas</taxon>
    </lineage>
</organism>
<evidence type="ECO:0000256" key="1">
    <source>
        <dbReference type="SAM" id="Coils"/>
    </source>
</evidence>
<name>A0A5C5YSR5_9BACT</name>
<dbReference type="EMBL" id="SJPO01000003">
    <property type="protein sequence ID" value="TWT77995.1"/>
    <property type="molecule type" value="Genomic_DNA"/>
</dbReference>
<keyword evidence="3" id="KW-1185">Reference proteome</keyword>
<keyword evidence="1" id="KW-0175">Coiled coil</keyword>
<dbReference type="Proteomes" id="UP000318478">
    <property type="component" value="Unassembled WGS sequence"/>
</dbReference>
<gene>
    <name evidence="2" type="ORF">Pla123a_17940</name>
</gene>
<accession>A0A5C5YSR5</accession>
<reference evidence="2 3" key="1">
    <citation type="submission" date="2019-02" db="EMBL/GenBank/DDBJ databases">
        <title>Deep-cultivation of Planctomycetes and their phenomic and genomic characterization uncovers novel biology.</title>
        <authorList>
            <person name="Wiegand S."/>
            <person name="Jogler M."/>
            <person name="Boedeker C."/>
            <person name="Pinto D."/>
            <person name="Vollmers J."/>
            <person name="Rivas-Marin E."/>
            <person name="Kohn T."/>
            <person name="Peeters S.H."/>
            <person name="Heuer A."/>
            <person name="Rast P."/>
            <person name="Oberbeckmann S."/>
            <person name="Bunk B."/>
            <person name="Jeske O."/>
            <person name="Meyerdierks A."/>
            <person name="Storesund J.E."/>
            <person name="Kallscheuer N."/>
            <person name="Luecker S."/>
            <person name="Lage O.M."/>
            <person name="Pohl T."/>
            <person name="Merkel B.J."/>
            <person name="Hornburger P."/>
            <person name="Mueller R.-W."/>
            <person name="Bruemmer F."/>
            <person name="Labrenz M."/>
            <person name="Spormann A.M."/>
            <person name="Op Den Camp H."/>
            <person name="Overmann J."/>
            <person name="Amann R."/>
            <person name="Jetten M.S.M."/>
            <person name="Mascher T."/>
            <person name="Medema M.H."/>
            <person name="Devos D.P."/>
            <person name="Kaster A.-K."/>
            <person name="Ovreas L."/>
            <person name="Rohde M."/>
            <person name="Galperin M.Y."/>
            <person name="Jogler C."/>
        </authorList>
    </citation>
    <scope>NUCLEOTIDE SEQUENCE [LARGE SCALE GENOMIC DNA]</scope>
    <source>
        <strain evidence="2 3">Pla123a</strain>
    </source>
</reference>
<evidence type="ECO:0000313" key="2">
    <source>
        <dbReference type="EMBL" id="TWT77995.1"/>
    </source>
</evidence>
<comment type="caution">
    <text evidence="2">The sequence shown here is derived from an EMBL/GenBank/DDBJ whole genome shotgun (WGS) entry which is preliminary data.</text>
</comment>
<sequence length="222" mass="24265">MQIKVRGVSMHRAFVALGLVCVIGCDQMGSRGKSPAGGVSEAEHQQLQQRYDKLVEEFNSSALVREIERLRKKLEDAEDRDAESASLSEDGLGYRLAAVVEELAAQGFKPEAISDWDADQRGLRVDLRRSDLPALRVQLAGPPANVSELTVTVDASGAMPKKAFGEAAELCVGYGGYDAEELRRWMAAAVTSGEAADPLKQSERSLVYEQQESRHVFTLSRL</sequence>
<evidence type="ECO:0000313" key="3">
    <source>
        <dbReference type="Proteomes" id="UP000318478"/>
    </source>
</evidence>
<proteinExistence type="predicted"/>
<dbReference type="AlphaFoldDB" id="A0A5C5YSR5"/>
<feature type="coiled-coil region" evidence="1">
    <location>
        <begin position="60"/>
        <end position="87"/>
    </location>
</feature>